<dbReference type="RefSeq" id="XP_018002904.1">
    <property type="nucleotide sequence ID" value="XM_018142082.1"/>
</dbReference>
<keyword evidence="4" id="KW-0007">Acetylation</keyword>
<dbReference type="InterPro" id="IPR038397">
    <property type="entry name" value="TBCC_N_sf"/>
</dbReference>
<dbReference type="AlphaFoldDB" id="A0A0N0NPN0"/>
<dbReference type="OrthoDB" id="194775at2759"/>
<evidence type="ECO:0000256" key="2">
    <source>
        <dbReference type="ARBA" id="ARBA00008848"/>
    </source>
</evidence>
<keyword evidence="5" id="KW-0143">Chaperone</keyword>
<dbReference type="GO" id="GO:0015631">
    <property type="term" value="F:tubulin binding"/>
    <property type="evidence" value="ECO:0007669"/>
    <property type="project" value="InterPro"/>
</dbReference>
<sequence length="432" mass="46573">MTSPEDADPPVGETSLQQKFFRYFQHEITELQNQIDRLSERPAIAGERADAADHCLAGISRLSSEVKDASTYLPPYDQRTYAEAVKALQDKLQDTRATLAPKQKFSFKSARKSPSAVSLSDAAELAAQKRRNIPGYLSPNDNTPSSSLSVTPGYLQTPPHERSTGNRPVPDSAPPPSSSLTQSTTTAELSNNDKENNDPASDSSSTSRPILHQTSTSMSINSSSKAHIILPSTSSRSANTPCTISRLTSCVLDLSSAASSTSGVSSTKSPSSFATLTITHVTNSLLSCGTVTGPAHVTALKNSVLVITCRQLRMHECHDVVVYLHCTSRPIIEDCSGVKFTTLPQTHLDLLKLARSEENSSAAESSSIYDSKNMYDQVDDFKWLKSEPSPNWAVLPPTERVPEEVWREVVPGGPGWGVDDILKSVGIGATGR</sequence>
<dbReference type="GO" id="GO:0005737">
    <property type="term" value="C:cytoplasm"/>
    <property type="evidence" value="ECO:0007669"/>
    <property type="project" value="UniProtKB-SubCell"/>
</dbReference>
<accession>A0A0N0NPN0</accession>
<dbReference type="FunFam" id="1.20.58.1250:FF:000002">
    <property type="entry name" value="Tubulin-specific chaperone c, putative"/>
    <property type="match status" value="1"/>
</dbReference>
<dbReference type="PANTHER" id="PTHR15139:SF0">
    <property type="entry name" value="TUBULIN-SPECIFIC CHAPERONE C"/>
    <property type="match status" value="1"/>
</dbReference>
<dbReference type="InterPro" id="IPR016098">
    <property type="entry name" value="CAP/MinC_C"/>
</dbReference>
<feature type="compositionally biased region" description="Low complexity" evidence="7">
    <location>
        <begin position="178"/>
        <end position="190"/>
    </location>
</feature>
<keyword evidence="10" id="KW-1185">Reference proteome</keyword>
<organism evidence="9 10">
    <name type="scientific">Cyphellophora attinorum</name>
    <dbReference type="NCBI Taxonomy" id="1664694"/>
    <lineage>
        <taxon>Eukaryota</taxon>
        <taxon>Fungi</taxon>
        <taxon>Dikarya</taxon>
        <taxon>Ascomycota</taxon>
        <taxon>Pezizomycotina</taxon>
        <taxon>Eurotiomycetes</taxon>
        <taxon>Chaetothyriomycetidae</taxon>
        <taxon>Chaetothyriales</taxon>
        <taxon>Cyphellophoraceae</taxon>
        <taxon>Cyphellophora</taxon>
    </lineage>
</organism>
<dbReference type="InterPro" id="IPR012945">
    <property type="entry name" value="Tubulin-bd_cofactor_C_dom"/>
</dbReference>
<name>A0A0N0NPN0_9EURO</name>
<dbReference type="VEuPathDB" id="FungiDB:AB675_2136"/>
<comment type="similarity">
    <text evidence="2">Belongs to the TBCC family.</text>
</comment>
<evidence type="ECO:0000256" key="6">
    <source>
        <dbReference type="ARBA" id="ARBA00026055"/>
    </source>
</evidence>
<comment type="caution">
    <text evidence="9">The sequence shown here is derived from an EMBL/GenBank/DDBJ whole genome shotgun (WGS) entry which is preliminary data.</text>
</comment>
<dbReference type="GO" id="GO:0007021">
    <property type="term" value="P:tubulin complex assembly"/>
    <property type="evidence" value="ECO:0007669"/>
    <property type="project" value="TreeGrafter"/>
</dbReference>
<protein>
    <submittedName>
        <fullName evidence="9">Tubulin-specific chaperone C</fullName>
    </submittedName>
</protein>
<feature type="compositionally biased region" description="Polar residues" evidence="7">
    <location>
        <begin position="198"/>
        <end position="214"/>
    </location>
</feature>
<comment type="subcellular location">
    <subcellularLocation>
        <location evidence="1">Cytoplasm</location>
    </subcellularLocation>
</comment>
<dbReference type="Proteomes" id="UP000038010">
    <property type="component" value="Unassembled WGS sequence"/>
</dbReference>
<dbReference type="InterPro" id="IPR031925">
    <property type="entry name" value="TBCC_N"/>
</dbReference>
<dbReference type="InterPro" id="IPR017901">
    <property type="entry name" value="C-CAP_CF_C-like"/>
</dbReference>
<evidence type="ECO:0000313" key="10">
    <source>
        <dbReference type="Proteomes" id="UP000038010"/>
    </source>
</evidence>
<reference evidence="9 10" key="1">
    <citation type="submission" date="2015-06" db="EMBL/GenBank/DDBJ databases">
        <title>Draft genome of the ant-associated black yeast Phialophora attae CBS 131958.</title>
        <authorList>
            <person name="Moreno L.F."/>
            <person name="Stielow B.J."/>
            <person name="de Hoog S."/>
            <person name="Vicente V.A."/>
            <person name="Weiss V.A."/>
            <person name="de Vries M."/>
            <person name="Cruz L.M."/>
            <person name="Souza E.M."/>
        </authorList>
    </citation>
    <scope>NUCLEOTIDE SEQUENCE [LARGE SCALE GENOMIC DNA]</scope>
    <source>
        <strain evidence="9 10">CBS 131958</strain>
    </source>
</reference>
<dbReference type="STRING" id="1664694.A0A0N0NPN0"/>
<evidence type="ECO:0000259" key="8">
    <source>
        <dbReference type="PROSITE" id="PS51329"/>
    </source>
</evidence>
<feature type="region of interest" description="Disordered" evidence="7">
    <location>
        <begin position="130"/>
        <end position="222"/>
    </location>
</feature>
<dbReference type="PROSITE" id="PS51329">
    <property type="entry name" value="C_CAP_COFACTOR_C"/>
    <property type="match status" value="1"/>
</dbReference>
<feature type="compositionally biased region" description="Polar residues" evidence="7">
    <location>
        <begin position="139"/>
        <end position="150"/>
    </location>
</feature>
<dbReference type="SMART" id="SM00673">
    <property type="entry name" value="CARP"/>
    <property type="match status" value="1"/>
</dbReference>
<feature type="domain" description="C-CAP/cofactor C-like" evidence="8">
    <location>
        <begin position="199"/>
        <end position="383"/>
    </location>
</feature>
<dbReference type="InterPro" id="IPR027684">
    <property type="entry name" value="TBCC"/>
</dbReference>
<dbReference type="PANTHER" id="PTHR15139">
    <property type="entry name" value="TUBULIN FOLDING COFACTOR C"/>
    <property type="match status" value="1"/>
</dbReference>
<proteinExistence type="inferred from homology"/>
<dbReference type="Gene3D" id="2.160.20.70">
    <property type="match status" value="1"/>
</dbReference>
<dbReference type="EMBL" id="LFJN01000006">
    <property type="protein sequence ID" value="KPI42941.1"/>
    <property type="molecule type" value="Genomic_DNA"/>
</dbReference>
<dbReference type="Pfam" id="PF16752">
    <property type="entry name" value="TBCC_N"/>
    <property type="match status" value="1"/>
</dbReference>
<dbReference type="Pfam" id="PF07986">
    <property type="entry name" value="TBCC"/>
    <property type="match status" value="1"/>
</dbReference>
<dbReference type="Gene3D" id="1.20.58.1250">
    <property type="entry name" value="Tubulin Binding Cofactor C, N-terminal domain"/>
    <property type="match status" value="1"/>
</dbReference>
<keyword evidence="3" id="KW-0963">Cytoplasm</keyword>
<evidence type="ECO:0000256" key="1">
    <source>
        <dbReference type="ARBA" id="ARBA00004496"/>
    </source>
</evidence>
<gene>
    <name evidence="9" type="ORF">AB675_2136</name>
</gene>
<evidence type="ECO:0000256" key="5">
    <source>
        <dbReference type="ARBA" id="ARBA00023186"/>
    </source>
</evidence>
<dbReference type="GO" id="GO:0007023">
    <property type="term" value="P:post-chaperonin tubulin folding pathway"/>
    <property type="evidence" value="ECO:0007669"/>
    <property type="project" value="InterPro"/>
</dbReference>
<evidence type="ECO:0000256" key="3">
    <source>
        <dbReference type="ARBA" id="ARBA00022490"/>
    </source>
</evidence>
<dbReference type="InterPro" id="IPR006599">
    <property type="entry name" value="CARP_motif"/>
</dbReference>
<evidence type="ECO:0000313" key="9">
    <source>
        <dbReference type="EMBL" id="KPI42941.1"/>
    </source>
</evidence>
<comment type="subunit">
    <text evidence="6">Supercomplex made of cofactors A to E. Cofactors A and D function by capturing and stabilizing tubulin in a quasi-native conformation. Cofactor E binds to the cofactor D-tubulin complex; interaction with cofactor C then causes the release of tubulin polypeptides that are committed to the native state.</text>
</comment>
<evidence type="ECO:0000256" key="7">
    <source>
        <dbReference type="SAM" id="MobiDB-lite"/>
    </source>
</evidence>
<evidence type="ECO:0000256" key="4">
    <source>
        <dbReference type="ARBA" id="ARBA00022990"/>
    </source>
</evidence>
<dbReference type="GeneID" id="28733962"/>